<dbReference type="KEGG" id="azc:AZC_4599"/>
<feature type="binding site" evidence="3">
    <location>
        <begin position="8"/>
        <end position="13"/>
    </location>
    <ligand>
        <name>ATP</name>
        <dbReference type="ChEBI" id="CHEBI:30616"/>
    </ligand>
</feature>
<evidence type="ECO:0000256" key="1">
    <source>
        <dbReference type="ARBA" id="ARBA00022679"/>
    </source>
</evidence>
<dbReference type="GO" id="GO:0005536">
    <property type="term" value="F:D-glucose binding"/>
    <property type="evidence" value="ECO:0007669"/>
    <property type="project" value="InterPro"/>
</dbReference>
<dbReference type="STRING" id="438753.AZC_4599"/>
<comment type="catalytic activity">
    <reaction evidence="3">
        <text>D-glucose + ATP = D-glucose 6-phosphate + ADP + H(+)</text>
        <dbReference type="Rhea" id="RHEA:17825"/>
        <dbReference type="ChEBI" id="CHEBI:4167"/>
        <dbReference type="ChEBI" id="CHEBI:15378"/>
        <dbReference type="ChEBI" id="CHEBI:30616"/>
        <dbReference type="ChEBI" id="CHEBI:61548"/>
        <dbReference type="ChEBI" id="CHEBI:456216"/>
        <dbReference type="EC" id="2.7.1.2"/>
    </reaction>
</comment>
<keyword evidence="3" id="KW-0547">Nucleotide-binding</keyword>
<dbReference type="eggNOG" id="COG0837">
    <property type="taxonomic scope" value="Bacteria"/>
</dbReference>
<dbReference type="GO" id="GO:0005524">
    <property type="term" value="F:ATP binding"/>
    <property type="evidence" value="ECO:0007669"/>
    <property type="project" value="UniProtKB-UniRule"/>
</dbReference>
<evidence type="ECO:0000313" key="5">
    <source>
        <dbReference type="EMBL" id="BAF90597.1"/>
    </source>
</evidence>
<evidence type="ECO:0000256" key="4">
    <source>
        <dbReference type="RuleBase" id="RU004046"/>
    </source>
</evidence>
<keyword evidence="3" id="KW-0067">ATP-binding</keyword>
<dbReference type="InterPro" id="IPR050201">
    <property type="entry name" value="Bacterial_glucokinase"/>
</dbReference>
<keyword evidence="1 3" id="KW-0808">Transferase</keyword>
<dbReference type="GO" id="GO:0004340">
    <property type="term" value="F:glucokinase activity"/>
    <property type="evidence" value="ECO:0007669"/>
    <property type="project" value="UniProtKB-UniRule"/>
</dbReference>
<dbReference type="CDD" id="cd24008">
    <property type="entry name" value="ASKHA_NBD_GLK"/>
    <property type="match status" value="1"/>
</dbReference>
<dbReference type="PANTHER" id="PTHR47690:SF1">
    <property type="entry name" value="GLUCOKINASE"/>
    <property type="match status" value="1"/>
</dbReference>
<reference evidence="5 6" key="6">
    <citation type="journal article" date="2011" name="Appl. Environ. Microbiol.">
        <title>Involvement of the azorhizobial chromosome partition gene (parA) in the onset of bacteroid differentiation during Sesbania rostrata stem nodule development.</title>
        <authorList>
            <person name="Liu CT."/>
            <person name="Lee KB."/>
            <person name="Wang YS."/>
            <person name="Peng MH."/>
            <person name="Lee KT."/>
            <person name="Suzuki S."/>
            <person name="Suzuki T."/>
            <person name="Oyaizu H."/>
        </authorList>
    </citation>
    <scope>NUCLEOTIDE SEQUENCE [LARGE SCALE GENOMIC DNA]</scope>
    <source>
        <strain evidence="6">ATCC 43989 / DSM 5975 / JCM 20966 / LMG 6465 / NBRC 14845 / NCIMB 13405 / ORS 571</strain>
    </source>
</reference>
<dbReference type="HAMAP" id="MF_00524">
    <property type="entry name" value="Glucokinase"/>
    <property type="match status" value="1"/>
</dbReference>
<dbReference type="HOGENOM" id="CLU_042582_1_0_5"/>
<dbReference type="InterPro" id="IPR043129">
    <property type="entry name" value="ATPase_NBD"/>
</dbReference>
<accession>A8HZL9</accession>
<dbReference type="GO" id="GO:0005829">
    <property type="term" value="C:cytosol"/>
    <property type="evidence" value="ECO:0007669"/>
    <property type="project" value="TreeGrafter"/>
</dbReference>
<reference evidence="5 6" key="4">
    <citation type="journal article" date="2009" name="Appl. Environ. Microbiol.">
        <title>Comparative genome-wide transcriptional profiling of Azorhizobium caulinodans ORS571 grown under free-living and symbiotic conditions.</title>
        <authorList>
            <person name="Tsukada S."/>
            <person name="Aono T."/>
            <person name="Akiba N."/>
            <person name="Lee KB."/>
            <person name="Liu CT."/>
            <person name="Toyazaki H."/>
            <person name="Oyaizu H."/>
        </authorList>
    </citation>
    <scope>NUCLEOTIDE SEQUENCE [LARGE SCALE GENOMIC DNA]</scope>
    <source>
        <strain evidence="6">ATCC 43989 / DSM 5975 / JCM 20966 / LMG 6465 / NBRC 14845 / NCIMB 13405 / ORS 571</strain>
    </source>
</reference>
<dbReference type="EC" id="2.7.1.2" evidence="3"/>
<proteinExistence type="inferred from homology"/>
<dbReference type="InterPro" id="IPR003836">
    <property type="entry name" value="Glucokinase"/>
</dbReference>
<dbReference type="NCBIfam" id="TIGR00749">
    <property type="entry name" value="glk"/>
    <property type="match status" value="1"/>
</dbReference>
<protein>
    <recommendedName>
        <fullName evidence="3">Glucokinase</fullName>
        <ecNumber evidence="3">2.7.1.2</ecNumber>
    </recommendedName>
    <alternativeName>
        <fullName evidence="3">Glucose kinase</fullName>
    </alternativeName>
</protein>
<dbReference type="RefSeq" id="WP_012173118.1">
    <property type="nucleotide sequence ID" value="NC_009937.1"/>
</dbReference>
<dbReference type="EMBL" id="AP009384">
    <property type="protein sequence ID" value="BAF90597.1"/>
    <property type="molecule type" value="Genomic_DNA"/>
</dbReference>
<evidence type="ECO:0000256" key="2">
    <source>
        <dbReference type="ARBA" id="ARBA00022777"/>
    </source>
</evidence>
<dbReference type="Gene3D" id="3.30.420.40">
    <property type="match status" value="1"/>
</dbReference>
<dbReference type="GO" id="GO:0006096">
    <property type="term" value="P:glycolytic process"/>
    <property type="evidence" value="ECO:0007669"/>
    <property type="project" value="UniProtKB-UniRule"/>
</dbReference>
<dbReference type="Proteomes" id="UP000000270">
    <property type="component" value="Chromosome"/>
</dbReference>
<keyword evidence="3" id="KW-0963">Cytoplasm</keyword>
<dbReference type="AlphaFoldDB" id="A8HZL9"/>
<reference evidence="6" key="2">
    <citation type="submission" date="2007-04" db="EMBL/GenBank/DDBJ databases">
        <title>Complete genome sequence of the nitrogen-fixing bacterium Azorhizobium caulinodans ORS571.</title>
        <authorList>
            <person name="Lee K.B."/>
            <person name="Backer P.D."/>
            <person name="Aono T."/>
            <person name="Liu C.T."/>
            <person name="Suzuki S."/>
            <person name="Suzuki T."/>
            <person name="Kaneko T."/>
            <person name="Yamada M."/>
            <person name="Tabata S."/>
            <person name="Kupfer D.M."/>
            <person name="Najar F.Z."/>
            <person name="Wiley G.B."/>
            <person name="Roe B."/>
            <person name="Binnewies T."/>
            <person name="Ussery D."/>
            <person name="Vereecke D."/>
            <person name="Gevers D."/>
            <person name="Holsters M."/>
            <person name="Oyaizu H."/>
        </authorList>
    </citation>
    <scope>NUCLEOTIDE SEQUENCE [LARGE SCALE GENOMIC DNA]</scope>
    <source>
        <strain evidence="6">ATCC 43989 / DSM 5975 / JCM 20966 / LMG 6465 / NBRC 14845 / NCIMB 13405 / ORS 571</strain>
    </source>
</reference>
<comment type="subcellular location">
    <subcellularLocation>
        <location evidence="3">Cytoplasm</location>
    </subcellularLocation>
</comment>
<comment type="similarity">
    <text evidence="3 4">Belongs to the bacterial glucokinase family.</text>
</comment>
<dbReference type="PANTHER" id="PTHR47690">
    <property type="entry name" value="GLUCOKINASE"/>
    <property type="match status" value="1"/>
</dbReference>
<reference evidence="5 6" key="3">
    <citation type="journal article" date="2008" name="BMC Genomics">
        <title>The genome of the versatile nitrogen fixer Azorhizobium caulinodans ORS571.</title>
        <authorList>
            <person name="Lee KB."/>
            <person name="Backer P.D."/>
            <person name="Aono T."/>
            <person name="Liu CT."/>
            <person name="Suzuki S."/>
            <person name="Suzuki T."/>
            <person name="Kaneko T."/>
            <person name="Yamada M."/>
            <person name="Tabata S."/>
            <person name="Kupfer D.M."/>
            <person name="Najar F.Z."/>
            <person name="Wiley G.B."/>
            <person name="Roe B."/>
            <person name="Binnewies T.T."/>
            <person name="Ussery D.W."/>
            <person name="D'Haeze W."/>
            <person name="Herder J.D."/>
            <person name="Gevers D."/>
            <person name="Vereecke D."/>
            <person name="Holsters M."/>
            <person name="Oyaizu H."/>
        </authorList>
    </citation>
    <scope>NUCLEOTIDE SEQUENCE [LARGE SCALE GENOMIC DNA]</scope>
    <source>
        <strain evidence="6">ATCC 43989 / DSM 5975 / JCM 20966 / LMG 6465 / NBRC 14845 / NCIMB 13405 / ORS 571</strain>
    </source>
</reference>
<keyword evidence="2 3" id="KW-0418">Kinase</keyword>
<reference evidence="5 6" key="5">
    <citation type="journal article" date="2010" name="Appl. Environ. Microbiol.">
        <title>phrR-like gene praR of Azorhizobium caulinodans ORS571 is essential for symbiosis with Sesbania rostrata and is involved in expression of reb genes.</title>
        <authorList>
            <person name="Akiba N."/>
            <person name="Aono T."/>
            <person name="Toyazaki H."/>
            <person name="Sato S."/>
            <person name="Oyaizu H."/>
        </authorList>
    </citation>
    <scope>NUCLEOTIDE SEQUENCE [LARGE SCALE GENOMIC DNA]</scope>
    <source>
        <strain evidence="6">ATCC 43989 / DSM 5975 / JCM 20966 / LMG 6465 / NBRC 14845 / NCIMB 13405 / ORS 571</strain>
    </source>
</reference>
<name>A8HZL9_AZOC5</name>
<dbReference type="Pfam" id="PF02685">
    <property type="entry name" value="Glucokinase"/>
    <property type="match status" value="1"/>
</dbReference>
<evidence type="ECO:0000313" key="6">
    <source>
        <dbReference type="Proteomes" id="UP000000270"/>
    </source>
</evidence>
<keyword evidence="3" id="KW-0324">Glycolysis</keyword>
<reference evidence="5 6" key="1">
    <citation type="journal article" date="2007" name="Appl. Environ. Microbiol.">
        <title>Rhizobial factors required for stem nodule maturation and maintenance in Sesbania rostrata-Azorhizobium caulinodans ORS571 symbiosis.</title>
        <authorList>
            <person name="Suzuki S."/>
            <person name="Aono T."/>
            <person name="Lee KB."/>
            <person name="Suzuki T."/>
            <person name="Liu CT."/>
            <person name="Miwa H."/>
            <person name="Wakao S."/>
            <person name="Iki T."/>
            <person name="Oyaizu H."/>
        </authorList>
    </citation>
    <scope>NUCLEOTIDE SEQUENCE [LARGE SCALE GENOMIC DNA]</scope>
    <source>
        <strain evidence="6">ATCC 43989 / DSM 5975 / JCM 20966 / LMG 6465 / NBRC 14845 / NCIMB 13405 / ORS 571</strain>
    </source>
</reference>
<organism evidence="5 6">
    <name type="scientific">Azorhizobium caulinodans (strain ATCC 43989 / DSM 5975 / JCM 20966 / LMG 6465 / NBRC 14845 / NCIMB 13405 / ORS 571)</name>
    <dbReference type="NCBI Taxonomy" id="438753"/>
    <lineage>
        <taxon>Bacteria</taxon>
        <taxon>Pseudomonadati</taxon>
        <taxon>Pseudomonadota</taxon>
        <taxon>Alphaproteobacteria</taxon>
        <taxon>Hyphomicrobiales</taxon>
        <taxon>Xanthobacteraceae</taxon>
        <taxon>Azorhizobium</taxon>
    </lineage>
</organism>
<dbReference type="Gene3D" id="3.40.367.20">
    <property type="match status" value="1"/>
</dbReference>
<sequence>MVSTALLADIGGTSARIARVDAGGQPYDIRVLAGEDFPNLEALFGHYFEQTGGTRPDVGVFAVAGPVDGDDVRLTNRDWRFQRPALAAALGLGQLAVFNDFVALAEGVPTLGRADLVQVGTGKAVERAPILVCGPGTGLGTALLLPQEAGYRVLPSEGGHARFGAVMADEARILAHLVRDLGSVSVEAVLSGSGLVRLHAVLSGEQCSSQHIIRSALTGSAAELESCNVFLRILGRILGDYALLFDARGGVFIPGGVAAALAPLFAGSPFRAAFEDHPPYTARLATVPTHVVVHPTPGLAGAAAIAQRLLAAT</sequence>
<keyword evidence="6" id="KW-1185">Reference proteome</keyword>
<evidence type="ECO:0000256" key="3">
    <source>
        <dbReference type="HAMAP-Rule" id="MF_00524"/>
    </source>
</evidence>
<dbReference type="SUPFAM" id="SSF53067">
    <property type="entry name" value="Actin-like ATPase domain"/>
    <property type="match status" value="1"/>
</dbReference>
<gene>
    <name evidence="3" type="primary">glk</name>
    <name evidence="5" type="ordered locus">AZC_4599</name>
</gene>